<keyword evidence="14 27" id="KW-0472">Membrane</keyword>
<dbReference type="Gene3D" id="6.10.250.2180">
    <property type="match status" value="1"/>
</dbReference>
<dbReference type="SUPFAM" id="SSF81324">
    <property type="entry name" value="Voltage-gated potassium channels"/>
    <property type="match status" value="4"/>
</dbReference>
<keyword evidence="7 27" id="KW-0812">Transmembrane</keyword>
<evidence type="ECO:0000256" key="1">
    <source>
        <dbReference type="ARBA" id="ARBA00004651"/>
    </source>
</evidence>
<keyword evidence="30" id="KW-1185">Reference proteome</keyword>
<keyword evidence="8 22" id="KW-0479">Metal-binding</keyword>
<evidence type="ECO:0000256" key="24">
    <source>
        <dbReference type="RuleBase" id="RU003808"/>
    </source>
</evidence>
<feature type="compositionally biased region" description="Basic residues" evidence="26">
    <location>
        <begin position="1887"/>
        <end position="1898"/>
    </location>
</feature>
<keyword evidence="5 24" id="KW-0109">Calcium transport</keyword>
<reference evidence="30" key="1">
    <citation type="journal article" date="2014" name="PLoS ONE">
        <title>The genome and linkage map of the northern pike (Esox lucius): conserved synteny revealed between the salmonid sister group and the Neoteleostei.</title>
        <authorList>
            <person name="Rondeau E.B."/>
            <person name="Minkley D.R."/>
            <person name="Leong J.S."/>
            <person name="Messmer A.M."/>
            <person name="Jantzen J.R."/>
            <person name="von Schalburg K.R."/>
            <person name="Lemon C."/>
            <person name="Bird N.H."/>
            <person name="Koop B.F."/>
        </authorList>
    </citation>
    <scope>NUCLEOTIDE SEQUENCE</scope>
</reference>
<dbReference type="PANTHER" id="PTHR45628">
    <property type="entry name" value="VOLTAGE-DEPENDENT CALCIUM CHANNEL TYPE A SUBUNIT ALPHA-1"/>
    <property type="match status" value="1"/>
</dbReference>
<proteinExistence type="inferred from homology"/>
<evidence type="ECO:0000256" key="8">
    <source>
        <dbReference type="ARBA" id="ARBA00022723"/>
    </source>
</evidence>
<reference evidence="29" key="4">
    <citation type="submission" date="2025-09" db="UniProtKB">
        <authorList>
            <consortium name="Ensembl"/>
        </authorList>
    </citation>
    <scope>IDENTIFICATION</scope>
</reference>
<keyword evidence="2" id="KW-0813">Transport</keyword>
<dbReference type="SMART" id="SM01062">
    <property type="entry name" value="Ca_chan_IQ"/>
    <property type="match status" value="1"/>
</dbReference>
<feature type="compositionally biased region" description="Basic residues" evidence="26">
    <location>
        <begin position="912"/>
        <end position="923"/>
    </location>
</feature>
<feature type="coiled-coil region" evidence="25">
    <location>
        <begin position="666"/>
        <end position="702"/>
    </location>
</feature>
<feature type="transmembrane region" description="Helical" evidence="27">
    <location>
        <begin position="570"/>
        <end position="592"/>
    </location>
</feature>
<dbReference type="PRINTS" id="PR00167">
    <property type="entry name" value="CACHANNEL"/>
</dbReference>
<dbReference type="GO" id="GO:0007268">
    <property type="term" value="P:chemical synaptic transmission"/>
    <property type="evidence" value="ECO:0007669"/>
    <property type="project" value="TreeGrafter"/>
</dbReference>
<dbReference type="GeneTree" id="ENSGT00940000156518"/>
<keyword evidence="3" id="KW-1003">Cell membrane</keyword>
<feature type="transmembrane region" description="Helical" evidence="27">
    <location>
        <begin position="187"/>
        <end position="205"/>
    </location>
</feature>
<dbReference type="Gene3D" id="6.10.250.2500">
    <property type="match status" value="1"/>
</dbReference>
<dbReference type="GO" id="GO:0005891">
    <property type="term" value="C:voltage-gated calcium channel complex"/>
    <property type="evidence" value="ECO:0007669"/>
    <property type="project" value="InterPro"/>
</dbReference>
<evidence type="ECO:0000256" key="2">
    <source>
        <dbReference type="ARBA" id="ARBA00022448"/>
    </source>
</evidence>
<dbReference type="FunFam" id="1.20.120.350:FF:000001">
    <property type="entry name" value="Voltage-dependent L-type calcium channel subunit alpha"/>
    <property type="match status" value="1"/>
</dbReference>
<feature type="binding site" evidence="22">
    <location>
        <position position="1157"/>
    </location>
    <ligand>
        <name>Ca(2+)</name>
        <dbReference type="ChEBI" id="CHEBI:29108"/>
    </ligand>
</feature>
<feature type="compositionally biased region" description="Polar residues" evidence="26">
    <location>
        <begin position="783"/>
        <end position="794"/>
    </location>
</feature>
<dbReference type="Gene3D" id="1.20.120.350">
    <property type="entry name" value="Voltage-gated potassium channels. Chain C"/>
    <property type="match status" value="4"/>
</dbReference>
<evidence type="ECO:0000256" key="13">
    <source>
        <dbReference type="ARBA" id="ARBA00023065"/>
    </source>
</evidence>
<feature type="transmembrane region" description="Helical" evidence="27">
    <location>
        <begin position="1388"/>
        <end position="1411"/>
    </location>
</feature>
<dbReference type="Bgee" id="ENSELUG00000021861">
    <property type="expression patterns" value="Expressed in brain and 6 other cell types or tissues"/>
</dbReference>
<dbReference type="FunFam" id="1.20.120.350:FF:000015">
    <property type="entry name" value="Voltage-dependent N-type calcium channel subunit alpha"/>
    <property type="match status" value="1"/>
</dbReference>
<evidence type="ECO:0000256" key="19">
    <source>
        <dbReference type="ARBA" id="ARBA00037936"/>
    </source>
</evidence>
<evidence type="ECO:0000313" key="30">
    <source>
        <dbReference type="Proteomes" id="UP000265140"/>
    </source>
</evidence>
<evidence type="ECO:0000256" key="17">
    <source>
        <dbReference type="ARBA" id="ARBA00023303"/>
    </source>
</evidence>
<dbReference type="FunFam" id="1.20.120.350:FF:000011">
    <property type="entry name" value="Voltage-dependent N-type calcium channel subunit alpha"/>
    <property type="match status" value="1"/>
</dbReference>
<dbReference type="FunFam" id="1.10.287.70:FF:000023">
    <property type="entry name" value="Voltage-dependent R-type calcium channel subunit alpha"/>
    <property type="match status" value="1"/>
</dbReference>
<dbReference type="Ensembl" id="ENSELUT00000077850.2">
    <property type="protein sequence ID" value="ENSELUP00000069729.2"/>
    <property type="gene ID" value="ENSELUG00000021861.3"/>
</dbReference>
<dbReference type="InterPro" id="IPR050599">
    <property type="entry name" value="VDCC_alpha-1_subunit"/>
</dbReference>
<feature type="domain" description="Voltage-dependent calcium channel alpha-1 subunit IQ" evidence="28">
    <location>
        <begin position="1637"/>
        <end position="1671"/>
    </location>
</feature>
<sequence length="2059" mass="235165">MARFGDEVPNRYGGGGSGGGGGGGGSGSGGNAGPLGAPGRGGSRQGGPPGGQRVYKQSMAQRARTMALYNPIPVRQSCFTVNRSLFIFSEDNFVRKAAKKITEWPYPFITNTRTPFEWMILATIIANCIVLALEQHLPVDDKTPLSERLDDTEPYFIAIFCFESGIKILALGFALHKGSYLRNGWNVMDFVVVLTGILSSVGSEFDLRTLRAVRVLRPLKLVSGIPSLQVVLKSIMKAMIPLLQIGLLLFVAILMFAIIGLEFYMGKFHTTCFDIFYDELPCGTELPSRLCPNGSVCRGYWPGPNYGITQFDNILFAVLTVFQCITMEGWTEMLYYSNDVEGSAWNWMYYIPLIIIGSFFMLNLVLGVLSGEFAKERERVENRAEFLKLRRQQQIERELNGYLEWICKAGLDMERERCLKDGANYNKSERRIRFFIRKMVKTQAFYWTVLCLVGLNTMCVAVVHYDQPELLSDFLFYAEFIFLGLFMSEMCIKMYGLGTRPYFHSSFNCFDCVVIVGSIFEVIYAAIKPGTSFGISVLRALRLLRIFKVTKYWAPLRNLVVSLLNSMKSIISLLFLLFLFIVVFALLGMQLFGGQFNFDGGTPPTNFDTFPAAIMTVFQILTGEDWNMVMYDGIKSQGGVDKGMVSSIFFIVLTLFGNYTLLNVFLAIAVDNLANAQELTKDEEEQEEAANAKTTLQKAKEVAEVSPLSAANLSIAAKEQQKNNKAGGKSVWEQRTSEIRRQNLMTSREALYNEMDTEDWKVSYPHRAGDMKTHLDRPLVVNPQDNRNNNTNKTRPGEPPLERQDLGTAATGPEREAHLGHGGSRLSLQTLEGIEERREHGQGRRCRHKEGREGRSASPQKSDGVDDKRRHRRARKEGDEGGRRHRGKGKEGDVVGDGGEGDGGELEGEGRRPRRHRHGERSRQHRVRKFRKCCHYILTMKYFEFTILSVIAMSSIALAAEDPVCPDSPRNQILKYFDYVFTGVFTFEMLIKMVVLGLFLHQGSYFRDLWNILDFIVVSGALVAFAFTGSSKGKDISTIKSLRVLRVLRPLKTIKRLPKLKAVFDCVVNSLKNVLNILIVYMLFMFIFAVVAVQLFKGRFFYCTDESKEFERDCRGEYLVYERQQVTAKTREWKKYDFHYDNVPWALLTLFTVSTGEGWPQVLKHSVDATYENQGPSPGYRMEMSIFYVVYFVVFPFFFVNIFVALIIITFQEQGDKMMEDYSLEKNERGCIDFAINAKPLTRHMPKNKQSFQFRMWQFVVSPPFEYSIMGLIALNTIVLMMKYYGASDIYDKVLKNINIVFTTLFFMECILKIIAFGVLNYFKDAWNIFDFVSVLGSVTDILVTEFWDNFINLSFLRLFRAARLIKLLRQGETIRILLWTFVQSFKALPYVCLLIGMLFFIYAIIGMQLFGNLELDDDEAINEHNNFRTFIMALMLLFRSATGEAWHEIMLACLGGKPCDPDSGNKEAECGSTFAYTYFVSFIFLCSFLMLNLFVAVIMDNFEYLTRDSSILGPHHLDEYVRIWAEYDPSACGRIHYKDMYSLLRVISPPLGLGKKCPHRVACKRLLRMDLPVAEDNSVHFNSTLMALIRTALDIKIAKGGADKHQMDAELRKEMMAIWPNLSQKNLDLLVTPHKSTDLTVGKIYAAMMIMEYYRQSKAKKLQALREEQNRTPLMFQRMEPPSPGGGGGGPDGMDEREVGMTDSQSWVTAKAQEMFNKTGNWSPERAYPHDLHDNRHNPPQTVEMREMGQDGYSDTEPCHPMGMDGHGRTISMPRLTDDNQRRRHRPRGHNNHLSTITDTSPMRRSTSSLVHGRSGRERGVRLDDYSLERVEGEGRHGGGGGGQHRDRRDRRDRSHRTSQRSLTRYTDADTGERDEETHVPTQTHTHAHLQYRHTHTRTSTVQTHTHARTSTVQTRTHAHLQYRHTHTHAHLQYRQTHTHTRTSTIQTHTHAHLQYRHTRTHIYRTDTPLRRAYGALWLETQKWLRPGLSFHESSNQNFKNILFWESYIFLSWLPEIINDTSSLEGTPVPLNSRSSNHISANKLLVSSKTLSFNKYLY</sequence>
<keyword evidence="16 23" id="KW-0325">Glycoprotein</keyword>
<dbReference type="GO" id="GO:0098703">
    <property type="term" value="P:calcium ion import across plasma membrane"/>
    <property type="evidence" value="ECO:0007669"/>
    <property type="project" value="TreeGrafter"/>
</dbReference>
<feature type="compositionally biased region" description="Basic and acidic residues" evidence="26">
    <location>
        <begin position="1868"/>
        <end position="1880"/>
    </location>
</feature>
<feature type="binding site" evidence="22">
    <location>
        <position position="328"/>
    </location>
    <ligand>
        <name>Ca(2+)</name>
        <dbReference type="ChEBI" id="CHEBI:29108"/>
    </ligand>
</feature>
<feature type="compositionally biased region" description="Basic residues" evidence="26">
    <location>
        <begin position="1783"/>
        <end position="1792"/>
    </location>
</feature>
<feature type="compositionally biased region" description="Basic and acidic residues" evidence="26">
    <location>
        <begin position="1816"/>
        <end position="1838"/>
    </location>
</feature>
<evidence type="ECO:0000256" key="11">
    <source>
        <dbReference type="ARBA" id="ARBA00022882"/>
    </source>
</evidence>
<dbReference type="Pfam" id="PF08763">
    <property type="entry name" value="Ca_chan_IQ"/>
    <property type="match status" value="1"/>
</dbReference>
<dbReference type="InterPro" id="IPR014873">
    <property type="entry name" value="VDCC_a1su_IQ"/>
</dbReference>
<keyword evidence="9" id="KW-0677">Repeat</keyword>
<evidence type="ECO:0000256" key="10">
    <source>
        <dbReference type="ARBA" id="ARBA00022837"/>
    </source>
</evidence>
<evidence type="ECO:0000256" key="16">
    <source>
        <dbReference type="ARBA" id="ARBA00023180"/>
    </source>
</evidence>
<evidence type="ECO:0000256" key="5">
    <source>
        <dbReference type="ARBA" id="ARBA00022568"/>
    </source>
</evidence>
<comment type="similarity">
    <text evidence="19">Belongs to the calcium channel alpha-1 subunit (TC 1.A.1.11) family. CACNA1A subfamily.</text>
</comment>
<evidence type="ECO:0000256" key="12">
    <source>
        <dbReference type="ARBA" id="ARBA00022989"/>
    </source>
</evidence>
<feature type="transmembrane region" description="Helical" evidence="27">
    <location>
        <begin position="1298"/>
        <end position="1323"/>
    </location>
</feature>
<feature type="transmembrane region" description="Helical" evidence="27">
    <location>
        <begin position="1012"/>
        <end position="1030"/>
    </location>
</feature>
<reference evidence="29" key="3">
    <citation type="submission" date="2025-08" db="UniProtKB">
        <authorList>
            <consortium name="Ensembl"/>
        </authorList>
    </citation>
    <scope>IDENTIFICATION</scope>
</reference>
<comment type="subcellular location">
    <subcellularLocation>
        <location evidence="1">Cell membrane</location>
        <topology evidence="1">Multi-pass membrane protein</topology>
    </subcellularLocation>
    <subcellularLocation>
        <location evidence="24">Membrane</location>
        <topology evidence="24">Multi-pass membrane protein</topology>
    </subcellularLocation>
</comment>
<evidence type="ECO:0000256" key="7">
    <source>
        <dbReference type="ARBA" id="ARBA00022692"/>
    </source>
</evidence>
<dbReference type="FunFam" id="1.10.238.10:FF:000063">
    <property type="entry name" value="Voltage-dependent N-type calcium channel subunit alpha"/>
    <property type="match status" value="1"/>
</dbReference>
<feature type="region of interest" description="Disordered" evidence="26">
    <location>
        <begin position="1677"/>
        <end position="1704"/>
    </location>
</feature>
<keyword evidence="6 24" id="KW-0107">Calcium channel</keyword>
<feature type="region of interest" description="Disordered" evidence="26">
    <location>
        <begin position="1781"/>
        <end position="1914"/>
    </location>
</feature>
<evidence type="ECO:0000256" key="3">
    <source>
        <dbReference type="ARBA" id="ARBA00022475"/>
    </source>
</evidence>
<evidence type="ECO:0000256" key="27">
    <source>
        <dbReference type="SAM" id="Phobius"/>
    </source>
</evidence>
<evidence type="ECO:0000256" key="21">
    <source>
        <dbReference type="ARBA" id="ARBA00041622"/>
    </source>
</evidence>
<feature type="transmembrane region" description="Helical" evidence="27">
    <location>
        <begin position="648"/>
        <end position="670"/>
    </location>
</feature>
<evidence type="ECO:0000256" key="20">
    <source>
        <dbReference type="ARBA" id="ARBA00039688"/>
    </source>
</evidence>
<feature type="transmembrane region" description="Helical" evidence="27">
    <location>
        <begin position="979"/>
        <end position="1000"/>
    </location>
</feature>
<keyword evidence="11 24" id="KW-0851">Voltage-gated channel</keyword>
<evidence type="ECO:0000256" key="9">
    <source>
        <dbReference type="ARBA" id="ARBA00022737"/>
    </source>
</evidence>
<dbReference type="InterPro" id="IPR027359">
    <property type="entry name" value="Volt_channel_dom_sf"/>
</dbReference>
<dbReference type="GO" id="GO:0008331">
    <property type="term" value="F:high voltage-gated calcium channel activity"/>
    <property type="evidence" value="ECO:0007669"/>
    <property type="project" value="TreeGrafter"/>
</dbReference>
<dbReference type="InterPro" id="IPR031649">
    <property type="entry name" value="GPHH_dom"/>
</dbReference>
<feature type="transmembrane region" description="Helical" evidence="27">
    <location>
        <begin position="1186"/>
        <end position="1211"/>
    </location>
</feature>
<reference evidence="29" key="2">
    <citation type="submission" date="2020-02" db="EMBL/GenBank/DDBJ databases">
        <title>Esox lucius (northern pike) genome, fEsoLuc1, primary haplotype.</title>
        <authorList>
            <person name="Myers G."/>
            <person name="Karagic N."/>
            <person name="Meyer A."/>
            <person name="Pippel M."/>
            <person name="Reichard M."/>
            <person name="Winkler S."/>
            <person name="Tracey A."/>
            <person name="Sims Y."/>
            <person name="Howe K."/>
            <person name="Rhie A."/>
            <person name="Formenti G."/>
            <person name="Durbin R."/>
            <person name="Fedrigo O."/>
            <person name="Jarvis E.D."/>
        </authorList>
    </citation>
    <scope>NUCLEOTIDE SEQUENCE [LARGE SCALE GENOMIC DNA]</scope>
</reference>
<feature type="region of interest" description="Disordered" evidence="26">
    <location>
        <begin position="772"/>
        <end position="807"/>
    </location>
</feature>
<feature type="glycosylation site" description="N-linked (GlcNAc...) asparagine" evidence="23">
    <location>
        <position position="293"/>
    </location>
</feature>
<feature type="compositionally biased region" description="Polar residues" evidence="26">
    <location>
        <begin position="1795"/>
        <end position="1811"/>
    </location>
</feature>
<evidence type="ECO:0000256" key="4">
    <source>
        <dbReference type="ARBA" id="ARBA00022553"/>
    </source>
</evidence>
<evidence type="ECO:0000256" key="18">
    <source>
        <dbReference type="ARBA" id="ARBA00036634"/>
    </source>
</evidence>
<dbReference type="PANTHER" id="PTHR45628:SF3">
    <property type="entry name" value="VOLTAGE-DEPENDENT P_Q-TYPE CALCIUM CHANNEL SUBUNIT ALPHA-1A"/>
    <property type="match status" value="1"/>
</dbReference>
<feature type="region of interest" description="Disordered" evidence="26">
    <location>
        <begin position="836"/>
        <end position="923"/>
    </location>
</feature>
<dbReference type="GO" id="GO:0043025">
    <property type="term" value="C:neuronal cell body"/>
    <property type="evidence" value="ECO:0007669"/>
    <property type="project" value="TreeGrafter"/>
</dbReference>
<organism evidence="29 30">
    <name type="scientific">Esox lucius</name>
    <name type="common">Northern pike</name>
    <dbReference type="NCBI Taxonomy" id="8010"/>
    <lineage>
        <taxon>Eukaryota</taxon>
        <taxon>Metazoa</taxon>
        <taxon>Chordata</taxon>
        <taxon>Craniata</taxon>
        <taxon>Vertebrata</taxon>
        <taxon>Euteleostomi</taxon>
        <taxon>Actinopterygii</taxon>
        <taxon>Neopterygii</taxon>
        <taxon>Teleostei</taxon>
        <taxon>Protacanthopterygii</taxon>
        <taxon>Esociformes</taxon>
        <taxon>Esocidae</taxon>
        <taxon>Esox</taxon>
    </lineage>
</organism>
<evidence type="ECO:0000256" key="6">
    <source>
        <dbReference type="ARBA" id="ARBA00022673"/>
    </source>
</evidence>
<feature type="binding site" evidence="22">
    <location>
        <position position="624"/>
    </location>
    <ligand>
        <name>Ca(2+)</name>
        <dbReference type="ChEBI" id="CHEBI:29108"/>
    </ligand>
</feature>
<dbReference type="Proteomes" id="UP000265140">
    <property type="component" value="Chromosome 9"/>
</dbReference>
<feature type="transmembrane region" description="Helical" evidence="27">
    <location>
        <begin position="155"/>
        <end position="175"/>
    </location>
</feature>
<dbReference type="GO" id="GO:0045202">
    <property type="term" value="C:synapse"/>
    <property type="evidence" value="ECO:0007669"/>
    <property type="project" value="GOC"/>
</dbReference>
<comment type="catalytic activity">
    <reaction evidence="18">
        <text>Ca(2+)(in) = Ca(2+)(out)</text>
        <dbReference type="Rhea" id="RHEA:29671"/>
        <dbReference type="ChEBI" id="CHEBI:29108"/>
    </reaction>
</comment>
<keyword evidence="12 27" id="KW-1133">Transmembrane helix</keyword>
<keyword evidence="17" id="KW-0407">Ion channel</keyword>
<evidence type="ECO:0000256" key="26">
    <source>
        <dbReference type="SAM" id="MobiDB-lite"/>
    </source>
</evidence>
<keyword evidence="10 22" id="KW-0106">Calcium</keyword>
<keyword evidence="4" id="KW-0597">Phosphoprotein</keyword>
<keyword evidence="13" id="KW-0406">Ion transport</keyword>
<evidence type="ECO:0000256" key="25">
    <source>
        <dbReference type="SAM" id="Coils"/>
    </source>
</evidence>
<feature type="region of interest" description="Disordered" evidence="26">
    <location>
        <begin position="1"/>
        <end position="54"/>
    </location>
</feature>
<feature type="transmembrane region" description="Helical" evidence="27">
    <location>
        <begin position="238"/>
        <end position="261"/>
    </location>
</feature>
<feature type="transmembrane region" description="Helical" evidence="27">
    <location>
        <begin position="475"/>
        <end position="495"/>
    </location>
</feature>
<feature type="transmembrane region" description="Helical" evidence="27">
    <location>
        <begin position="444"/>
        <end position="463"/>
    </location>
</feature>
<evidence type="ECO:0000256" key="15">
    <source>
        <dbReference type="ARBA" id="ARBA00023157"/>
    </source>
</evidence>
<feature type="transmembrane region" description="Helical" evidence="27">
    <location>
        <begin position="314"/>
        <end position="335"/>
    </location>
</feature>
<dbReference type="Gene3D" id="1.10.287.70">
    <property type="match status" value="4"/>
</dbReference>
<dbReference type="FunFam" id="1.10.287.70:FF:000025">
    <property type="entry name" value="Voltage-dependent R-type calcium channel subunit alpha"/>
    <property type="match status" value="1"/>
</dbReference>
<feature type="transmembrane region" description="Helical" evidence="27">
    <location>
        <begin position="1074"/>
        <end position="1096"/>
    </location>
</feature>
<feature type="transmembrane region" description="Helical" evidence="27">
    <location>
        <begin position="1267"/>
        <end position="1286"/>
    </location>
</feature>
<feature type="compositionally biased region" description="Basic and acidic residues" evidence="26">
    <location>
        <begin position="1845"/>
        <end position="1854"/>
    </location>
</feature>
<evidence type="ECO:0000259" key="28">
    <source>
        <dbReference type="SMART" id="SM01062"/>
    </source>
</evidence>
<feature type="transmembrane region" description="Helical" evidence="27">
    <location>
        <begin position="933"/>
        <end position="959"/>
    </location>
</feature>
<keyword evidence="25" id="KW-0175">Coiled coil</keyword>
<feature type="transmembrane region" description="Helical" evidence="27">
    <location>
        <begin position="116"/>
        <end position="135"/>
    </location>
</feature>
<feature type="compositionally biased region" description="Gly residues" evidence="26">
    <location>
        <begin position="12"/>
        <end position="50"/>
    </location>
</feature>
<dbReference type="InterPro" id="IPR002077">
    <property type="entry name" value="VDCCAlpha1"/>
</dbReference>
<feature type="transmembrane region" description="Helical" evidence="27">
    <location>
        <begin position="1476"/>
        <end position="1500"/>
    </location>
</feature>
<evidence type="ECO:0000256" key="23">
    <source>
        <dbReference type="PIRSR" id="PIRSR602077-3"/>
    </source>
</evidence>
<dbReference type="InterPro" id="IPR005821">
    <property type="entry name" value="Ion_trans_dom"/>
</dbReference>
<accession>A0A6Q2YUR1</accession>
<dbReference type="Pfam" id="PF16905">
    <property type="entry name" value="GPHH"/>
    <property type="match status" value="1"/>
</dbReference>
<evidence type="ECO:0000313" key="29">
    <source>
        <dbReference type="Ensembl" id="ENSELUP00000069729.2"/>
    </source>
</evidence>
<dbReference type="FunFam" id="1.20.120.350:FF:000013">
    <property type="entry name" value="Voltage-dependent N-type calcium channel subunit alpha"/>
    <property type="match status" value="1"/>
</dbReference>
<evidence type="ECO:0000256" key="22">
    <source>
        <dbReference type="PIRSR" id="PIRSR602077-1"/>
    </source>
</evidence>
<protein>
    <recommendedName>
        <fullName evidence="20">Voltage-dependent P/Q-type calcium channel subunit alpha-1A</fullName>
    </recommendedName>
    <alternativeName>
        <fullName evidence="21">Voltage-gated calcium channel subunit alpha Cav2.1</fullName>
    </alternativeName>
</protein>
<evidence type="ECO:0000256" key="14">
    <source>
        <dbReference type="ARBA" id="ARBA00023136"/>
    </source>
</evidence>
<name>A0A6Q2YUR1_ESOLU</name>
<feature type="transmembrane region" description="Helical" evidence="27">
    <location>
        <begin position="347"/>
        <end position="369"/>
    </location>
</feature>
<dbReference type="Pfam" id="PF00520">
    <property type="entry name" value="Ion_trans"/>
    <property type="match status" value="4"/>
</dbReference>
<keyword evidence="15" id="KW-1015">Disulfide bond</keyword>
<dbReference type="GO" id="GO:0046872">
    <property type="term" value="F:metal ion binding"/>
    <property type="evidence" value="ECO:0007669"/>
    <property type="project" value="UniProtKB-KW"/>
</dbReference>